<reference evidence="2 3" key="1">
    <citation type="submission" date="2019-10" db="EMBL/GenBank/DDBJ databases">
        <title>Rudanella paleaurantiibacter sp. nov., isolated from sludge.</title>
        <authorList>
            <person name="Xu S.Q."/>
        </authorList>
    </citation>
    <scope>NUCLEOTIDE SEQUENCE [LARGE SCALE GENOMIC DNA]</scope>
    <source>
        <strain evidence="2 3">HX-22-17</strain>
    </source>
</reference>
<dbReference type="InterPro" id="IPR027843">
    <property type="entry name" value="DUF4440"/>
</dbReference>
<protein>
    <submittedName>
        <fullName evidence="2">DUF4440 domain-containing protein</fullName>
    </submittedName>
</protein>
<dbReference type="SUPFAM" id="SSF54427">
    <property type="entry name" value="NTF2-like"/>
    <property type="match status" value="1"/>
</dbReference>
<dbReference type="EMBL" id="WELI01000001">
    <property type="protein sequence ID" value="KAB7732606.1"/>
    <property type="molecule type" value="Genomic_DNA"/>
</dbReference>
<keyword evidence="3" id="KW-1185">Reference proteome</keyword>
<dbReference type="RefSeq" id="WP_152122059.1">
    <property type="nucleotide sequence ID" value="NZ_WELI01000001.1"/>
</dbReference>
<dbReference type="InterPro" id="IPR032710">
    <property type="entry name" value="NTF2-like_dom_sf"/>
</dbReference>
<dbReference type="Proteomes" id="UP000488299">
    <property type="component" value="Unassembled WGS sequence"/>
</dbReference>
<evidence type="ECO:0000259" key="1">
    <source>
        <dbReference type="Pfam" id="PF14534"/>
    </source>
</evidence>
<sequence>MRLQTWLWRHNAAGNTPAQTRLRCLFVWLSLLPLSGLAQKKVEDQIRQLTKQRFDAQVRRDTVFLEKVLATDLVYHHPDGVSESKRDFIHNVALPRVRYTAIEVEDATVRVYRTTAVATGKARLIQLQNSQPTPVYVLYTDVYVKGRWLWQLVSSSLIPVPTP</sequence>
<gene>
    <name evidence="2" type="ORF">F5984_01215</name>
</gene>
<feature type="domain" description="DUF4440" evidence="1">
    <location>
        <begin position="46"/>
        <end position="151"/>
    </location>
</feature>
<organism evidence="2 3">
    <name type="scientific">Rudanella paleaurantiibacter</name>
    <dbReference type="NCBI Taxonomy" id="2614655"/>
    <lineage>
        <taxon>Bacteria</taxon>
        <taxon>Pseudomonadati</taxon>
        <taxon>Bacteroidota</taxon>
        <taxon>Cytophagia</taxon>
        <taxon>Cytophagales</taxon>
        <taxon>Cytophagaceae</taxon>
        <taxon>Rudanella</taxon>
    </lineage>
</organism>
<dbReference type="AlphaFoldDB" id="A0A7J5U4B4"/>
<proteinExistence type="predicted"/>
<dbReference type="Pfam" id="PF14534">
    <property type="entry name" value="DUF4440"/>
    <property type="match status" value="1"/>
</dbReference>
<dbReference type="Gene3D" id="3.10.450.50">
    <property type="match status" value="1"/>
</dbReference>
<comment type="caution">
    <text evidence="2">The sequence shown here is derived from an EMBL/GenBank/DDBJ whole genome shotgun (WGS) entry which is preliminary data.</text>
</comment>
<evidence type="ECO:0000313" key="3">
    <source>
        <dbReference type="Proteomes" id="UP000488299"/>
    </source>
</evidence>
<evidence type="ECO:0000313" key="2">
    <source>
        <dbReference type="EMBL" id="KAB7732606.1"/>
    </source>
</evidence>
<accession>A0A7J5U4B4</accession>
<name>A0A7J5U4B4_9BACT</name>